<evidence type="ECO:0000256" key="1">
    <source>
        <dbReference type="SAM" id="MobiDB-lite"/>
    </source>
</evidence>
<dbReference type="Proteomes" id="UP000297948">
    <property type="component" value="Unassembled WGS sequence"/>
</dbReference>
<comment type="caution">
    <text evidence="2">The sequence shown here is derived from an EMBL/GenBank/DDBJ whole genome shotgun (WGS) entry which is preliminary data.</text>
</comment>
<reference evidence="2 3" key="1">
    <citation type="submission" date="2019-03" db="EMBL/GenBank/DDBJ databases">
        <authorList>
            <person name="Gonzalez-Pimentel J.L."/>
        </authorList>
    </citation>
    <scope>NUCLEOTIDE SEQUENCE [LARGE SCALE GENOMIC DNA]</scope>
    <source>
        <strain evidence="2 3">JCM 31289</strain>
    </source>
</reference>
<keyword evidence="3" id="KW-1185">Reference proteome</keyword>
<name>A0A4Z0H0F1_9ACTN</name>
<evidence type="ECO:0000313" key="2">
    <source>
        <dbReference type="EMBL" id="TGB03039.1"/>
    </source>
</evidence>
<gene>
    <name evidence="2" type="ORF">E4099_20190</name>
</gene>
<dbReference type="AlphaFoldDB" id="A0A4Z0H0F1"/>
<dbReference type="OrthoDB" id="4236966at2"/>
<accession>A0A4Z0H0F1</accession>
<feature type="region of interest" description="Disordered" evidence="1">
    <location>
        <begin position="72"/>
        <end position="91"/>
    </location>
</feature>
<organism evidence="2 3">
    <name type="scientific">Streptomyces palmae</name>
    <dbReference type="NCBI Taxonomy" id="1701085"/>
    <lineage>
        <taxon>Bacteria</taxon>
        <taxon>Bacillati</taxon>
        <taxon>Actinomycetota</taxon>
        <taxon>Actinomycetes</taxon>
        <taxon>Kitasatosporales</taxon>
        <taxon>Streptomycetaceae</taxon>
        <taxon>Streptomyces</taxon>
    </lineage>
</organism>
<feature type="region of interest" description="Disordered" evidence="1">
    <location>
        <begin position="1"/>
        <end position="22"/>
    </location>
</feature>
<sequence>MSESAEPTRATDPGDEPPCPGPHQMCRGCTGTRLVAITALYVPRSGPAGEMSSLTLCRACEGRGFFCRRTPQCRGPHGSTPMLSPGETPPV</sequence>
<evidence type="ECO:0000313" key="3">
    <source>
        <dbReference type="Proteomes" id="UP000297948"/>
    </source>
</evidence>
<proteinExistence type="predicted"/>
<protein>
    <submittedName>
        <fullName evidence="2">Uncharacterized protein</fullName>
    </submittedName>
</protein>
<dbReference type="EMBL" id="SRID01000203">
    <property type="protein sequence ID" value="TGB03039.1"/>
    <property type="molecule type" value="Genomic_DNA"/>
</dbReference>
<dbReference type="RefSeq" id="WP_135340497.1">
    <property type="nucleotide sequence ID" value="NZ_JBHLTX010000039.1"/>
</dbReference>